<gene>
    <name evidence="1" type="ORF">PSON_ATCC_30995.1.T0330293</name>
</gene>
<accession>A0A8S1MKK5</accession>
<dbReference type="PANTHER" id="PTHR38566:SF1">
    <property type="entry name" value="CHROMOSOME UNDETERMINED SCAFFOLD_18, WHOLE GENOME SHOTGUN SEQUENCE"/>
    <property type="match status" value="1"/>
</dbReference>
<reference evidence="1" key="1">
    <citation type="submission" date="2021-01" db="EMBL/GenBank/DDBJ databases">
        <authorList>
            <consortium name="Genoscope - CEA"/>
            <person name="William W."/>
        </authorList>
    </citation>
    <scope>NUCLEOTIDE SEQUENCE</scope>
</reference>
<dbReference type="EMBL" id="CAJJDN010000033">
    <property type="protein sequence ID" value="CAD8075564.1"/>
    <property type="molecule type" value="Genomic_DNA"/>
</dbReference>
<keyword evidence="2" id="KW-1185">Reference proteome</keyword>
<evidence type="ECO:0000313" key="2">
    <source>
        <dbReference type="Proteomes" id="UP000692954"/>
    </source>
</evidence>
<dbReference type="PANTHER" id="PTHR38566">
    <property type="entry name" value="RNA_LIG_T4_1 DOMAIN-CONTAINING PROTEIN"/>
    <property type="match status" value="1"/>
</dbReference>
<sequence>MEQKKVLLFFPMAIPASGKTVLFESIESYYNEKHQGNTKLFIISSDQVSLKLMNEHIAANPNVSKEVAYQETRKKYRSRYDNEIRAVCQKAQVCEQQFIVIIFDKNHPENALKGPLEIVQEYFNKYNSIGLIPKIGKPLGNNLFSITYLVSCVQRAIKRENHETLVGSKEKVASVVLFFFSFFNKVQIDKLPFDKVFYVPFTNEDEQYDQLLRKEALDVLKTIQRERNPEDIQNNCKEALQNFIGVCEKHNLGFPDKNQQREIVWNEIQAIDQ</sequence>
<proteinExistence type="predicted"/>
<dbReference type="OrthoDB" id="289470at2759"/>
<dbReference type="AlphaFoldDB" id="A0A8S1MKK5"/>
<dbReference type="Proteomes" id="UP000692954">
    <property type="component" value="Unassembled WGS sequence"/>
</dbReference>
<organism evidence="1 2">
    <name type="scientific">Paramecium sonneborni</name>
    <dbReference type="NCBI Taxonomy" id="65129"/>
    <lineage>
        <taxon>Eukaryota</taxon>
        <taxon>Sar</taxon>
        <taxon>Alveolata</taxon>
        <taxon>Ciliophora</taxon>
        <taxon>Intramacronucleata</taxon>
        <taxon>Oligohymenophorea</taxon>
        <taxon>Peniculida</taxon>
        <taxon>Parameciidae</taxon>
        <taxon>Paramecium</taxon>
    </lineage>
</organism>
<evidence type="ECO:0000313" key="1">
    <source>
        <dbReference type="EMBL" id="CAD8075564.1"/>
    </source>
</evidence>
<comment type="caution">
    <text evidence="1">The sequence shown here is derived from an EMBL/GenBank/DDBJ whole genome shotgun (WGS) entry which is preliminary data.</text>
</comment>
<name>A0A8S1MKK5_9CILI</name>
<protein>
    <submittedName>
        <fullName evidence="1">Uncharacterized protein</fullName>
    </submittedName>
</protein>